<dbReference type="Proteomes" id="UP000825051">
    <property type="component" value="Chromosome"/>
</dbReference>
<name>A0A8F9XH97_9BACT</name>
<organism evidence="2 3">
    <name type="scientific">Horticoccus luteus</name>
    <dbReference type="NCBI Taxonomy" id="2862869"/>
    <lineage>
        <taxon>Bacteria</taxon>
        <taxon>Pseudomonadati</taxon>
        <taxon>Verrucomicrobiota</taxon>
        <taxon>Opitutia</taxon>
        <taxon>Opitutales</taxon>
        <taxon>Opitutaceae</taxon>
        <taxon>Horticoccus</taxon>
    </lineage>
</organism>
<protein>
    <submittedName>
        <fullName evidence="2">Uncharacterized protein</fullName>
    </submittedName>
</protein>
<evidence type="ECO:0000313" key="2">
    <source>
        <dbReference type="EMBL" id="QYM79090.1"/>
    </source>
</evidence>
<proteinExistence type="predicted"/>
<keyword evidence="1" id="KW-1133">Transmembrane helix</keyword>
<evidence type="ECO:0000256" key="1">
    <source>
        <dbReference type="SAM" id="Phobius"/>
    </source>
</evidence>
<dbReference type="EMBL" id="CP080507">
    <property type="protein sequence ID" value="QYM79090.1"/>
    <property type="molecule type" value="Genomic_DNA"/>
</dbReference>
<accession>A0A8F9XH97</accession>
<feature type="transmembrane region" description="Helical" evidence="1">
    <location>
        <begin position="305"/>
        <end position="323"/>
    </location>
</feature>
<keyword evidence="1" id="KW-0812">Transmembrane</keyword>
<reference evidence="2" key="1">
    <citation type="submission" date="2021-08" db="EMBL/GenBank/DDBJ databases">
        <title>Genome of a novel bacterium of the phylum Verrucomicrobia, Oleiharenicola sp. KSB-15.</title>
        <authorList>
            <person name="Chung J.-H."/>
            <person name="Ahn J.-H."/>
            <person name="Yoon Y."/>
            <person name="Kim D.-Y."/>
            <person name="An S.-H."/>
            <person name="Park I."/>
            <person name="Yeon J."/>
        </authorList>
    </citation>
    <scope>NUCLEOTIDE SEQUENCE</scope>
    <source>
        <strain evidence="2">KSB-15</strain>
    </source>
</reference>
<dbReference type="AlphaFoldDB" id="A0A8F9XH97"/>
<dbReference type="KEGG" id="ole:K0B96_00305"/>
<keyword evidence="3" id="KW-1185">Reference proteome</keyword>
<dbReference type="RefSeq" id="WP_220162508.1">
    <property type="nucleotide sequence ID" value="NZ_CP080507.1"/>
</dbReference>
<sequence length="334" mass="33922">MPVVAFRLPCRVGFGLALLAPIMGFAQAVYQSSPLDFALRGAVSIDGTSMGAFTENSTDSSDGTRPVYLAYQTFTENFAVINSFTLPADYTPSALASVTTYTSADGTTGGLQPYPIFTLGMPGLSESGALTLTPFTSAGLPVSMTLTPVTGGLKYTGTIGTSDGPSLNISGAFSFGAGTNGQDANSFSFAYRSGTTVITGKGSYLATAAATPQTIDFPAISDGFDFVSGGSNTIELAATASSGLPVVYHVVSGPATVSGNTLTVTGGGAIVIAADQFGHLNDGSSPEYAWAPEVTRSFTAIPEPAAAGIVAGLAALVLTLVAVRRRRRSHSITS</sequence>
<evidence type="ECO:0000313" key="3">
    <source>
        <dbReference type="Proteomes" id="UP000825051"/>
    </source>
</evidence>
<gene>
    <name evidence="2" type="ORF">K0B96_00305</name>
</gene>
<keyword evidence="1" id="KW-0472">Membrane</keyword>